<keyword evidence="2" id="KW-1185">Reference proteome</keyword>
<reference evidence="1" key="1">
    <citation type="submission" date="2014-09" db="EMBL/GenBank/DDBJ databases">
        <title>Genome sequence of the luminous mushroom Mycena chlorophos for searching fungal bioluminescence genes.</title>
        <authorList>
            <person name="Tanaka Y."/>
            <person name="Kasuga D."/>
            <person name="Oba Y."/>
            <person name="Hase S."/>
            <person name="Sato K."/>
            <person name="Oba Y."/>
            <person name="Sakakibara Y."/>
        </authorList>
    </citation>
    <scope>NUCLEOTIDE SEQUENCE</scope>
</reference>
<name>A0ABQ0LFK0_MYCCL</name>
<dbReference type="Proteomes" id="UP000815677">
    <property type="component" value="Unassembled WGS sequence"/>
</dbReference>
<gene>
    <name evidence="1" type="ORF">MCHLO_06637</name>
</gene>
<organism evidence="1 2">
    <name type="scientific">Mycena chlorophos</name>
    <name type="common">Agaric fungus</name>
    <name type="synonym">Agaricus chlorophos</name>
    <dbReference type="NCBI Taxonomy" id="658473"/>
    <lineage>
        <taxon>Eukaryota</taxon>
        <taxon>Fungi</taxon>
        <taxon>Dikarya</taxon>
        <taxon>Basidiomycota</taxon>
        <taxon>Agaricomycotina</taxon>
        <taxon>Agaricomycetes</taxon>
        <taxon>Agaricomycetidae</taxon>
        <taxon>Agaricales</taxon>
        <taxon>Marasmiineae</taxon>
        <taxon>Mycenaceae</taxon>
        <taxon>Mycena</taxon>
    </lineage>
</organism>
<proteinExistence type="predicted"/>
<dbReference type="EMBL" id="DF845436">
    <property type="protein sequence ID" value="GAT49314.1"/>
    <property type="molecule type" value="Genomic_DNA"/>
</dbReference>
<evidence type="ECO:0000313" key="2">
    <source>
        <dbReference type="Proteomes" id="UP000815677"/>
    </source>
</evidence>
<sequence length="175" mass="19565">MLASVVLTYPKPLFPPTTLDPFPLDDHPTIPLSDEQTQTLHPPSDVASSPCGWVYGYKLFPPTVPSDEPARVATEIRFMTSTLFNNIARYSCERRHWGFVYLAVCSASSQMCGVESGTERIPNETILEEMKAEVGIEQELKPEWVRVEEGVVFPNVRVPIFRYMCALSEIGDIAG</sequence>
<evidence type="ECO:0000313" key="1">
    <source>
        <dbReference type="EMBL" id="GAT49314.1"/>
    </source>
</evidence>
<accession>A0ABQ0LFK0</accession>
<protein>
    <submittedName>
        <fullName evidence="1">Uncharacterized protein</fullName>
    </submittedName>
</protein>